<gene>
    <name evidence="1" type="ORF">Cco03nite_62040</name>
</gene>
<reference evidence="1 2" key="1">
    <citation type="submission" date="2021-01" db="EMBL/GenBank/DDBJ databases">
        <title>Whole genome shotgun sequence of Catellatospora coxensis NBRC 107359.</title>
        <authorList>
            <person name="Komaki H."/>
            <person name="Tamura T."/>
        </authorList>
    </citation>
    <scope>NUCLEOTIDE SEQUENCE [LARGE SCALE GENOMIC DNA]</scope>
    <source>
        <strain evidence="1 2">NBRC 107359</strain>
    </source>
</reference>
<organism evidence="1 2">
    <name type="scientific">Catellatospora coxensis</name>
    <dbReference type="NCBI Taxonomy" id="310354"/>
    <lineage>
        <taxon>Bacteria</taxon>
        <taxon>Bacillati</taxon>
        <taxon>Actinomycetota</taxon>
        <taxon>Actinomycetes</taxon>
        <taxon>Micromonosporales</taxon>
        <taxon>Micromonosporaceae</taxon>
        <taxon>Catellatospora</taxon>
    </lineage>
</organism>
<evidence type="ECO:0000313" key="1">
    <source>
        <dbReference type="EMBL" id="GIG09504.1"/>
    </source>
</evidence>
<comment type="caution">
    <text evidence="1">The sequence shown here is derived from an EMBL/GenBank/DDBJ whole genome shotgun (WGS) entry which is preliminary data.</text>
</comment>
<protein>
    <submittedName>
        <fullName evidence="1">Uncharacterized protein</fullName>
    </submittedName>
</protein>
<proteinExistence type="predicted"/>
<dbReference type="AlphaFoldDB" id="A0A8J3L5H5"/>
<dbReference type="EMBL" id="BONI01000066">
    <property type="protein sequence ID" value="GIG09504.1"/>
    <property type="molecule type" value="Genomic_DNA"/>
</dbReference>
<evidence type="ECO:0000313" key="2">
    <source>
        <dbReference type="Proteomes" id="UP000630887"/>
    </source>
</evidence>
<keyword evidence="2" id="KW-1185">Reference proteome</keyword>
<name>A0A8J3L5H5_9ACTN</name>
<sequence length="230" mass="24800">MTRARVLRDLLESGRDHDTSRLEEVAVELGLPLADVLVVAGRPVPGSLLPPERDGEVMREFGYRVTFCGHPQLAALGEFLSSMPDEGAAPESRPARDPADPKPFAAVLDGLLRNRGLGLRELPFVGLALPTIRRMLGGGGQSLPALQQVAGPLGWRLEDLAMLAGEPMRPLEHGPLLCRHVGAVFVAAVPRTTRQLALAAREADRLSAREDQGWWQPVSYGVDDCPDACP</sequence>
<dbReference type="Proteomes" id="UP000630887">
    <property type="component" value="Unassembled WGS sequence"/>
</dbReference>
<accession>A0A8J3L5H5</accession>